<feature type="region of interest" description="Disordered" evidence="1">
    <location>
        <begin position="195"/>
        <end position="238"/>
    </location>
</feature>
<evidence type="ECO:0000313" key="4">
    <source>
        <dbReference type="WBParaSite" id="Gr19_v10_g12434.t2"/>
    </source>
</evidence>
<feature type="compositionally biased region" description="Basic and acidic residues" evidence="1">
    <location>
        <begin position="296"/>
        <end position="321"/>
    </location>
</feature>
<evidence type="ECO:0000313" key="3">
    <source>
        <dbReference type="Proteomes" id="UP000887572"/>
    </source>
</evidence>
<dbReference type="PROSITE" id="PS50003">
    <property type="entry name" value="PH_DOMAIN"/>
    <property type="match status" value="1"/>
</dbReference>
<feature type="compositionally biased region" description="Polar residues" evidence="1">
    <location>
        <begin position="423"/>
        <end position="432"/>
    </location>
</feature>
<dbReference type="WBParaSite" id="Gr19_v10_g12434.t2">
    <property type="protein sequence ID" value="Gr19_v10_g12434.t2"/>
    <property type="gene ID" value="Gr19_v10_g12434"/>
</dbReference>
<sequence length="698" mass="77035">MGRHSANLLLLCIKRQRRQENENITVNAQMGTTPQPQRAIVHKGWLQQKIYRNGTLLRKKKIFYENELFVVLSVHSAANGPTPRLEWYAEQSAIFERQPLKSQDLTECHCVNVAIGEERCLAIGFVDGSAPVLELLAPSIEERVQWVDILRATLRRLNFLNSENGGDQPEEEGSVPTLWPRPTNEYVVLAGRSCENDDDKLSTSPPQQSPLSRTTANANCGGGKGPSPPRMPLSPIPLDYSALATTPLSLGRTPCLNDTMPLLRQQTPPQFDVDVENEHQISSLPCEEQCPSSSVSDEKRADEPISEDKKSLENGCGDERLQAVMPPPLPPRTPRPSAQSSKANPYSTVPRIPKSPIPLSPSQDLSHYEVLNAFPSPQLRSQYDHLCANDGQLQHSHCSLLPCGETSGINAPSSSSSCKMPSVEQSTETQAPTSFLQSPVSAHYDVLCAPSSQYDVLNASPSILMPHNQHNATTDRLFRDALSRSRRLFFSFTLLTEHVALVELFDKVWVAGWTSELYELTGIMPGAQIPLLLRSNPTMMVFTLVKPENSKLGLGIKFHRGTKFLIRQPFDCLTIDSVALKSPAHRANLPATVPAYLHQPTPHSLNKSQQKSLPSSPHALPSGSDRAVITHLDGVPLNPFGPRDQLLRRLDAITAGNSFNVTLHSADFCSRLARQLKHQLGGSKLRHFVHGEPPMRAN</sequence>
<reference evidence="4" key="1">
    <citation type="submission" date="2022-11" db="UniProtKB">
        <authorList>
            <consortium name="WormBaseParasite"/>
        </authorList>
    </citation>
    <scope>IDENTIFICATION</scope>
</reference>
<dbReference type="AlphaFoldDB" id="A0A914H1R7"/>
<dbReference type="SUPFAM" id="SSF50729">
    <property type="entry name" value="PH domain-like"/>
    <property type="match status" value="1"/>
</dbReference>
<dbReference type="Proteomes" id="UP000887572">
    <property type="component" value="Unplaced"/>
</dbReference>
<feature type="region of interest" description="Disordered" evidence="1">
    <location>
        <begin position="279"/>
        <end position="356"/>
    </location>
</feature>
<feature type="compositionally biased region" description="Polar residues" evidence="1">
    <location>
        <begin position="337"/>
        <end position="347"/>
    </location>
</feature>
<evidence type="ECO:0000259" key="2">
    <source>
        <dbReference type="PROSITE" id="PS50003"/>
    </source>
</evidence>
<name>A0A914H1R7_GLORO</name>
<feature type="region of interest" description="Disordered" evidence="1">
    <location>
        <begin position="160"/>
        <end position="181"/>
    </location>
</feature>
<dbReference type="InterPro" id="IPR001849">
    <property type="entry name" value="PH_domain"/>
</dbReference>
<proteinExistence type="predicted"/>
<organism evidence="3 4">
    <name type="scientific">Globodera rostochiensis</name>
    <name type="common">Golden nematode worm</name>
    <name type="synonym">Heterodera rostochiensis</name>
    <dbReference type="NCBI Taxonomy" id="31243"/>
    <lineage>
        <taxon>Eukaryota</taxon>
        <taxon>Metazoa</taxon>
        <taxon>Ecdysozoa</taxon>
        <taxon>Nematoda</taxon>
        <taxon>Chromadorea</taxon>
        <taxon>Rhabditida</taxon>
        <taxon>Tylenchina</taxon>
        <taxon>Tylenchomorpha</taxon>
        <taxon>Tylenchoidea</taxon>
        <taxon>Heteroderidae</taxon>
        <taxon>Heteroderinae</taxon>
        <taxon>Globodera</taxon>
    </lineage>
</organism>
<feature type="region of interest" description="Disordered" evidence="1">
    <location>
        <begin position="411"/>
        <end position="432"/>
    </location>
</feature>
<protein>
    <submittedName>
        <fullName evidence="4">PH domain-containing protein</fullName>
    </submittedName>
</protein>
<dbReference type="CDD" id="cd00821">
    <property type="entry name" value="PH"/>
    <property type="match status" value="1"/>
</dbReference>
<feature type="compositionally biased region" description="Polar residues" evidence="1">
    <location>
        <begin position="601"/>
        <end position="615"/>
    </location>
</feature>
<feature type="compositionally biased region" description="Pro residues" evidence="1">
    <location>
        <begin position="226"/>
        <end position="235"/>
    </location>
</feature>
<evidence type="ECO:0000256" key="1">
    <source>
        <dbReference type="SAM" id="MobiDB-lite"/>
    </source>
</evidence>
<feature type="region of interest" description="Disordered" evidence="1">
    <location>
        <begin position="598"/>
        <end position="624"/>
    </location>
</feature>
<dbReference type="SMART" id="SM00233">
    <property type="entry name" value="PH"/>
    <property type="match status" value="1"/>
</dbReference>
<accession>A0A914H1R7</accession>
<feature type="compositionally biased region" description="Low complexity" evidence="1">
    <location>
        <begin position="202"/>
        <end position="215"/>
    </location>
</feature>
<keyword evidence="3" id="KW-1185">Reference proteome</keyword>
<feature type="domain" description="PH" evidence="2">
    <location>
        <begin position="49"/>
        <end position="155"/>
    </location>
</feature>
<feature type="compositionally biased region" description="Pro residues" evidence="1">
    <location>
        <begin position="325"/>
        <end position="334"/>
    </location>
</feature>